<evidence type="ECO:0000259" key="1">
    <source>
        <dbReference type="Pfam" id="PF02720"/>
    </source>
</evidence>
<protein>
    <submittedName>
        <fullName evidence="2">DUF222 domain-containing protein</fullName>
    </submittedName>
</protein>
<organism evidence="2 3">
    <name type="scientific">Gordonia asplenii</name>
    <dbReference type="NCBI Taxonomy" id="2725283"/>
    <lineage>
        <taxon>Bacteria</taxon>
        <taxon>Bacillati</taxon>
        <taxon>Actinomycetota</taxon>
        <taxon>Actinomycetes</taxon>
        <taxon>Mycobacteriales</taxon>
        <taxon>Gordoniaceae</taxon>
        <taxon>Gordonia</taxon>
    </lineage>
</organism>
<dbReference type="InterPro" id="IPR003870">
    <property type="entry name" value="DUF222"/>
</dbReference>
<dbReference type="AlphaFoldDB" id="A0A848LCS2"/>
<dbReference type="EMBL" id="JABBNB010000111">
    <property type="protein sequence ID" value="NMO05338.1"/>
    <property type="molecule type" value="Genomic_DNA"/>
</dbReference>
<feature type="non-terminal residue" evidence="2">
    <location>
        <position position="126"/>
    </location>
</feature>
<comment type="caution">
    <text evidence="2">The sequence shown here is derived from an EMBL/GenBank/DDBJ whole genome shotgun (WGS) entry which is preliminary data.</text>
</comment>
<evidence type="ECO:0000313" key="3">
    <source>
        <dbReference type="Proteomes" id="UP000550729"/>
    </source>
</evidence>
<dbReference type="Pfam" id="PF02720">
    <property type="entry name" value="DUF222"/>
    <property type="match status" value="1"/>
</dbReference>
<feature type="non-terminal residue" evidence="2">
    <location>
        <position position="1"/>
    </location>
</feature>
<keyword evidence="3" id="KW-1185">Reference proteome</keyword>
<name>A0A848LCS2_9ACTN</name>
<gene>
    <name evidence="2" type="ORF">HH308_29400</name>
</gene>
<accession>A0A848LCS2</accession>
<proteinExistence type="predicted"/>
<dbReference type="Proteomes" id="UP000550729">
    <property type="component" value="Unassembled WGS sequence"/>
</dbReference>
<dbReference type="RefSeq" id="WP_170197836.1">
    <property type="nucleotide sequence ID" value="NZ_JABBNB010000111.1"/>
</dbReference>
<evidence type="ECO:0000313" key="2">
    <source>
        <dbReference type="EMBL" id="NMO05338.1"/>
    </source>
</evidence>
<reference evidence="2 3" key="1">
    <citation type="submission" date="2020-04" db="EMBL/GenBank/DDBJ databases">
        <title>Gordonia sp. nov. TBRC 11910.</title>
        <authorList>
            <person name="Suriyachadkun C."/>
        </authorList>
    </citation>
    <scope>NUCLEOTIDE SEQUENCE [LARGE SCALE GENOMIC DNA]</scope>
    <source>
        <strain evidence="2 3">TBRC 11910</strain>
    </source>
</reference>
<sequence>SVTALADASTELCSDAELVEVTRLHEELSRRVEALTVLRYADNLRRGPTPMIESAGSVWAFYEQSLNVGRGELKRRREHADKLAPGLTPSGELVGPLLPDTAQALRRGQISRTHVDVIVKTMRKIP</sequence>
<feature type="domain" description="DUF222" evidence="1">
    <location>
        <begin position="27"/>
        <end position="126"/>
    </location>
</feature>